<dbReference type="PROSITE" id="PS51892">
    <property type="entry name" value="SUBTILASE"/>
    <property type="match status" value="1"/>
</dbReference>
<dbReference type="CDD" id="cd04817">
    <property type="entry name" value="PA_VapT_like"/>
    <property type="match status" value="1"/>
</dbReference>
<dbReference type="FunFam" id="2.60.120.380:FF:000013">
    <property type="entry name" value="Alkaline serine protease"/>
    <property type="match status" value="1"/>
</dbReference>
<dbReference type="PROSITE" id="PS00138">
    <property type="entry name" value="SUBTILASE_SER"/>
    <property type="match status" value="1"/>
</dbReference>
<dbReference type="InterPro" id="IPR036852">
    <property type="entry name" value="Peptidase_S8/S53_dom_sf"/>
</dbReference>
<evidence type="ECO:0000256" key="10">
    <source>
        <dbReference type="SAM" id="MobiDB-lite"/>
    </source>
</evidence>
<keyword evidence="3 9" id="KW-0645">Protease</keyword>
<dbReference type="Proteomes" id="UP001239782">
    <property type="component" value="Chromosome"/>
</dbReference>
<dbReference type="InterPro" id="IPR015500">
    <property type="entry name" value="Peptidase_S8_subtilisin-rel"/>
</dbReference>
<dbReference type="RefSeq" id="WP_309201173.1">
    <property type="nucleotide sequence ID" value="NZ_CP133548.1"/>
</dbReference>
<evidence type="ECO:0000259" key="14">
    <source>
        <dbReference type="Pfam" id="PF04151"/>
    </source>
</evidence>
<protein>
    <submittedName>
        <fullName evidence="15">S8 family serine peptidase</fullName>
    </submittedName>
</protein>
<evidence type="ECO:0000256" key="8">
    <source>
        <dbReference type="PIRSR" id="PIRSR615500-1"/>
    </source>
</evidence>
<dbReference type="InterPro" id="IPR050131">
    <property type="entry name" value="Peptidase_S8_subtilisin-like"/>
</dbReference>
<dbReference type="SUPFAM" id="SSF52743">
    <property type="entry name" value="Subtilisin-like"/>
    <property type="match status" value="1"/>
</dbReference>
<dbReference type="Gene3D" id="3.30.70.80">
    <property type="entry name" value="Peptidase S8 propeptide/proteinase inhibitor I9"/>
    <property type="match status" value="1"/>
</dbReference>
<evidence type="ECO:0000256" key="1">
    <source>
        <dbReference type="ARBA" id="ARBA00011073"/>
    </source>
</evidence>
<keyword evidence="2" id="KW-0964">Secreted</keyword>
<organism evidence="15 16">
    <name type="scientific">Pleionea litopenaei</name>
    <dbReference type="NCBI Taxonomy" id="3070815"/>
    <lineage>
        <taxon>Bacteria</taxon>
        <taxon>Pseudomonadati</taxon>
        <taxon>Pseudomonadota</taxon>
        <taxon>Gammaproteobacteria</taxon>
        <taxon>Oceanospirillales</taxon>
        <taxon>Pleioneaceae</taxon>
        <taxon>Pleionea</taxon>
    </lineage>
</organism>
<dbReference type="InterPro" id="IPR037045">
    <property type="entry name" value="S8pro/Inhibitor_I9_sf"/>
</dbReference>
<evidence type="ECO:0000256" key="7">
    <source>
        <dbReference type="ARBA" id="ARBA00023145"/>
    </source>
</evidence>
<comment type="similarity">
    <text evidence="1 9">Belongs to the peptidase S8 family.</text>
</comment>
<dbReference type="GO" id="GO:0046872">
    <property type="term" value="F:metal ion binding"/>
    <property type="evidence" value="ECO:0007669"/>
    <property type="project" value="UniProtKB-KW"/>
</dbReference>
<dbReference type="InterPro" id="IPR007280">
    <property type="entry name" value="Peptidase_C_arc/bac"/>
</dbReference>
<sequence length="785" mass="82089">MKTKQLFITTLIAGSVSAAFAGKMAPHTADFVAWNKQQQQAAPAQLEQRFIVKFKDGSTVTAKNGQGQYELNAKAARSFLKSMNVEVRKELGFAKAMSVVMNPKTQQALMNNPAVEYVEPDYPRRLMAQNTPWGITTTQSNSVSDGNASNMKVCIIDSGYDISNPDLAGNNHAGTNNSGTGNWYTPGGSHGTHVAGTIAAVNNSEGVVGVLPNQNVNIHVVKVFNESGWGYSSDLASAINTCANNGAKVVNMSLGGAGSSTTERNALQSIYNNGVLLIAASGNDGNTTMSYPASYDSVVAVGALDENKQWAEFSQYTSQVELSAPGEAILSTVGVGDGAQGYITVGGTTFGDDRALPLMRFVPVSGSYQLQYFNGTATGTLGACSVSGSGSYTCNSMSNKICLVERFENQSGSNYPESNPVQACRDAGAKAAIVYSNSDRPGLQNPFLVDANTAFNFPTLSVNRAVGQALLASVGQSTTVESRTGTDYAYYNGTSMATPHVTGVAALVWSQFPQCTAAQIRNVLNVTAEDLGSAGRDTKYGFGMVNAQDAVDYLSANGCDGNGGGTTPPPTPGDGELVNGQSETSLSGATGEEIHYTLVVPAGATNLSFAMNGGSGDADLYVKFGSKPTTSSYDCRPYRNGNTETCDISNVQAGTYYVMLRGYSAFSGVSLVANFDEPSSGGGAVGGSASLDNLSGSRRAWDHYTVEIPAGMSSLSVVMSGGSGDADLYVNFGSQPTTSSYDCRPYKNGNSEVCTFTNPSAGTWHLSIYGYSAYSGVSLDVEWNP</sequence>
<evidence type="ECO:0000256" key="4">
    <source>
        <dbReference type="ARBA" id="ARBA00022723"/>
    </source>
</evidence>
<gene>
    <name evidence="15" type="ORF">Q9312_12415</name>
</gene>
<feature type="domain" description="PA" evidence="13">
    <location>
        <begin position="383"/>
        <end position="470"/>
    </location>
</feature>
<dbReference type="KEGG" id="plei:Q9312_12415"/>
<dbReference type="InterPro" id="IPR000209">
    <property type="entry name" value="Peptidase_S8/S53_dom"/>
</dbReference>
<evidence type="ECO:0000256" key="2">
    <source>
        <dbReference type="ARBA" id="ARBA00022512"/>
    </source>
</evidence>
<evidence type="ECO:0000256" key="9">
    <source>
        <dbReference type="PROSITE-ProRule" id="PRU01240"/>
    </source>
</evidence>
<dbReference type="InterPro" id="IPR034202">
    <property type="entry name" value="Subtilisin_Carlsberg-like"/>
</dbReference>
<evidence type="ECO:0000259" key="13">
    <source>
        <dbReference type="Pfam" id="PF02225"/>
    </source>
</evidence>
<feature type="domain" description="Peptidase C-terminal archaeal/bacterial" evidence="14">
    <location>
        <begin position="702"/>
        <end position="770"/>
    </location>
</feature>
<dbReference type="Gene3D" id="2.60.120.380">
    <property type="match status" value="2"/>
</dbReference>
<evidence type="ECO:0000259" key="12">
    <source>
        <dbReference type="Pfam" id="PF00082"/>
    </source>
</evidence>
<reference evidence="15 16" key="1">
    <citation type="submission" date="2023-08" db="EMBL/GenBank/DDBJ databases">
        <title>Pleionea litopenaei sp. nov., isolated from stomach of juvenile Litopenaeus vannamei.</title>
        <authorList>
            <person name="Rho A.M."/>
            <person name="Hwang C.Y."/>
        </authorList>
    </citation>
    <scope>NUCLEOTIDE SEQUENCE [LARGE SCALE GENOMIC DNA]</scope>
    <source>
        <strain evidence="15 16">HL-JVS1</strain>
    </source>
</reference>
<evidence type="ECO:0000256" key="3">
    <source>
        <dbReference type="ARBA" id="ARBA00022670"/>
    </source>
</evidence>
<dbReference type="AlphaFoldDB" id="A0AA51X5S8"/>
<dbReference type="InterPro" id="IPR023828">
    <property type="entry name" value="Peptidase_S8_Ser-AS"/>
</dbReference>
<evidence type="ECO:0000256" key="6">
    <source>
        <dbReference type="ARBA" id="ARBA00022825"/>
    </source>
</evidence>
<dbReference type="GO" id="GO:0006508">
    <property type="term" value="P:proteolysis"/>
    <property type="evidence" value="ECO:0007669"/>
    <property type="project" value="UniProtKB-KW"/>
</dbReference>
<dbReference type="CDD" id="cd07477">
    <property type="entry name" value="Peptidases_S8_Subtilisin_subset"/>
    <property type="match status" value="1"/>
</dbReference>
<dbReference type="PROSITE" id="PS00137">
    <property type="entry name" value="SUBTILASE_HIS"/>
    <property type="match status" value="1"/>
</dbReference>
<dbReference type="Gene3D" id="3.40.50.200">
    <property type="entry name" value="Peptidase S8/S53 domain"/>
    <property type="match status" value="1"/>
</dbReference>
<feature type="region of interest" description="Disordered" evidence="10">
    <location>
        <begin position="559"/>
        <end position="584"/>
    </location>
</feature>
<dbReference type="SUPFAM" id="SSF54897">
    <property type="entry name" value="Protease propeptides/inhibitors"/>
    <property type="match status" value="1"/>
</dbReference>
<keyword evidence="7" id="KW-0865">Zymogen</keyword>
<dbReference type="InterPro" id="IPR003137">
    <property type="entry name" value="PA_domain"/>
</dbReference>
<dbReference type="Pfam" id="PF02225">
    <property type="entry name" value="PA"/>
    <property type="match status" value="1"/>
</dbReference>
<name>A0AA51X5S8_9GAMM</name>
<dbReference type="GO" id="GO:0005615">
    <property type="term" value="C:extracellular space"/>
    <property type="evidence" value="ECO:0007669"/>
    <property type="project" value="TreeGrafter"/>
</dbReference>
<accession>A0AA51X5S8</accession>
<dbReference type="Pfam" id="PF00082">
    <property type="entry name" value="Peptidase_S8"/>
    <property type="match status" value="1"/>
</dbReference>
<dbReference type="InterPro" id="IPR022398">
    <property type="entry name" value="Peptidase_S8_His-AS"/>
</dbReference>
<dbReference type="GO" id="GO:0004252">
    <property type="term" value="F:serine-type endopeptidase activity"/>
    <property type="evidence" value="ECO:0007669"/>
    <property type="project" value="UniProtKB-UniRule"/>
</dbReference>
<keyword evidence="11" id="KW-0732">Signal</keyword>
<dbReference type="PANTHER" id="PTHR43806:SF11">
    <property type="entry name" value="CEREVISIN-RELATED"/>
    <property type="match status" value="1"/>
</dbReference>
<keyword evidence="2" id="KW-0134">Cell wall</keyword>
<dbReference type="PANTHER" id="PTHR43806">
    <property type="entry name" value="PEPTIDASE S8"/>
    <property type="match status" value="1"/>
</dbReference>
<feature type="active site" description="Charge relay system" evidence="8 9">
    <location>
        <position position="190"/>
    </location>
</feature>
<dbReference type="Gene3D" id="3.50.30.30">
    <property type="match status" value="1"/>
</dbReference>
<feature type="domain" description="Peptidase S8/S53" evidence="12">
    <location>
        <begin position="149"/>
        <end position="543"/>
    </location>
</feature>
<proteinExistence type="inferred from homology"/>
<feature type="domain" description="Peptidase C-terminal archaeal/bacterial" evidence="14">
    <location>
        <begin position="596"/>
        <end position="662"/>
    </location>
</feature>
<keyword evidence="5 9" id="KW-0378">Hydrolase</keyword>
<dbReference type="PRINTS" id="PR00723">
    <property type="entry name" value="SUBTILISIN"/>
</dbReference>
<feature type="signal peptide" evidence="11">
    <location>
        <begin position="1"/>
        <end position="21"/>
    </location>
</feature>
<feature type="active site" description="Charge relay system" evidence="8 9">
    <location>
        <position position="495"/>
    </location>
</feature>
<evidence type="ECO:0000313" key="15">
    <source>
        <dbReference type="EMBL" id="WMS86021.1"/>
    </source>
</evidence>
<keyword evidence="6 9" id="KW-0720">Serine protease</keyword>
<evidence type="ECO:0000313" key="16">
    <source>
        <dbReference type="Proteomes" id="UP001239782"/>
    </source>
</evidence>
<evidence type="ECO:0000256" key="5">
    <source>
        <dbReference type="ARBA" id="ARBA00022801"/>
    </source>
</evidence>
<evidence type="ECO:0000256" key="11">
    <source>
        <dbReference type="SAM" id="SignalP"/>
    </source>
</evidence>
<dbReference type="Pfam" id="PF04151">
    <property type="entry name" value="PPC"/>
    <property type="match status" value="2"/>
</dbReference>
<dbReference type="EMBL" id="CP133548">
    <property type="protein sequence ID" value="WMS86021.1"/>
    <property type="molecule type" value="Genomic_DNA"/>
</dbReference>
<feature type="active site" description="Charge relay system" evidence="8 9">
    <location>
        <position position="157"/>
    </location>
</feature>
<keyword evidence="4" id="KW-0479">Metal-binding</keyword>
<keyword evidence="16" id="KW-1185">Reference proteome</keyword>
<feature type="chain" id="PRO_5041366062" evidence="11">
    <location>
        <begin position="22"/>
        <end position="785"/>
    </location>
</feature>